<dbReference type="GeneID" id="92050001"/>
<dbReference type="Proteomes" id="UP001433268">
    <property type="component" value="Unassembled WGS sequence"/>
</dbReference>
<evidence type="ECO:0008006" key="3">
    <source>
        <dbReference type="Google" id="ProtNLM"/>
    </source>
</evidence>
<accession>A0ABR1V3W6</accession>
<sequence>MSSSAHTLIPRFANEIAKQVVTESVRVRDKRSRARRLRLVCKSWDKEVMYVLFELDLVIECFTREHPYRYQYIVDRVLHKTKPRGPALDIIRRVAERVVQSGTRNKPADLATCVRDLCSVEHIFPDEDSEVFFDQALLSAAAFYDDVAMAKEVLPHSAWLLFPDCRCKVSPILGYPLSVAARKGSMQVLHLFLEEIEAYAGRTNDALATITLCAADGNQLEALELGLVMGWPENYDKVFDCLRLTTDDRILQHIWGIVENHSHNLDPMRRPPPPLKPTSGLQRRLQLAVSQGAATLVEEIVTQIVSVSLYTGDDEAFTKSTFATSAVRQGHEHILHHLLQNGFTMDAKTLETAAVFGRLQILKHLLDRGPIDGRVLETCLWIAVERENASLFEFLMDYSAYLDVFVIDKARRLAQHLQLDSMADLAAHWMRAQL</sequence>
<dbReference type="InterPro" id="IPR036770">
    <property type="entry name" value="Ankyrin_rpt-contain_sf"/>
</dbReference>
<dbReference type="InterPro" id="IPR002110">
    <property type="entry name" value="Ankyrin_rpt"/>
</dbReference>
<proteinExistence type="predicted"/>
<organism evidence="1 2">
    <name type="scientific">Apiospora hydei</name>
    <dbReference type="NCBI Taxonomy" id="1337664"/>
    <lineage>
        <taxon>Eukaryota</taxon>
        <taxon>Fungi</taxon>
        <taxon>Dikarya</taxon>
        <taxon>Ascomycota</taxon>
        <taxon>Pezizomycotina</taxon>
        <taxon>Sordariomycetes</taxon>
        <taxon>Xylariomycetidae</taxon>
        <taxon>Amphisphaeriales</taxon>
        <taxon>Apiosporaceae</taxon>
        <taxon>Apiospora</taxon>
    </lineage>
</organism>
<dbReference type="SMART" id="SM00248">
    <property type="entry name" value="ANK"/>
    <property type="match status" value="2"/>
</dbReference>
<dbReference type="SUPFAM" id="SSF48403">
    <property type="entry name" value="Ankyrin repeat"/>
    <property type="match status" value="1"/>
</dbReference>
<protein>
    <recommendedName>
        <fullName evidence="3">Ankyrin repeat protein</fullName>
    </recommendedName>
</protein>
<evidence type="ECO:0000313" key="2">
    <source>
        <dbReference type="Proteomes" id="UP001433268"/>
    </source>
</evidence>
<dbReference type="Gene3D" id="1.25.40.20">
    <property type="entry name" value="Ankyrin repeat-containing domain"/>
    <property type="match status" value="1"/>
</dbReference>
<evidence type="ECO:0000313" key="1">
    <source>
        <dbReference type="EMBL" id="KAK8065880.1"/>
    </source>
</evidence>
<gene>
    <name evidence="1" type="ORF">PG997_012627</name>
</gene>
<reference evidence="1 2" key="1">
    <citation type="submission" date="2023-01" db="EMBL/GenBank/DDBJ databases">
        <title>Analysis of 21 Apiospora genomes using comparative genomics revels a genus with tremendous synthesis potential of carbohydrate active enzymes and secondary metabolites.</title>
        <authorList>
            <person name="Sorensen T."/>
        </authorList>
    </citation>
    <scope>NUCLEOTIDE SEQUENCE [LARGE SCALE GENOMIC DNA]</scope>
    <source>
        <strain evidence="1 2">CBS 114990</strain>
    </source>
</reference>
<dbReference type="EMBL" id="JAQQWN010000009">
    <property type="protein sequence ID" value="KAK8065880.1"/>
    <property type="molecule type" value="Genomic_DNA"/>
</dbReference>
<dbReference type="RefSeq" id="XP_066662633.1">
    <property type="nucleotide sequence ID" value="XM_066816941.1"/>
</dbReference>
<name>A0ABR1V3W6_9PEZI</name>
<comment type="caution">
    <text evidence="1">The sequence shown here is derived from an EMBL/GenBank/DDBJ whole genome shotgun (WGS) entry which is preliminary data.</text>
</comment>
<keyword evidence="2" id="KW-1185">Reference proteome</keyword>